<accession>A0A2T6BVZ7</accession>
<gene>
    <name evidence="1" type="ORF">C8P63_10924</name>
</gene>
<proteinExistence type="predicted"/>
<dbReference type="Proteomes" id="UP000244240">
    <property type="component" value="Unassembled WGS sequence"/>
</dbReference>
<keyword evidence="2" id="KW-1185">Reference proteome</keyword>
<sequence>MNLEQPNRENLVFMIDAIKNRLNLVNASMIRPEDFSLEKYGDIRDLYNMMEKKKGNLTMMELEGILQELSELRQN</sequence>
<dbReference type="AlphaFoldDB" id="A0A2T6BVZ7"/>
<name>A0A2T6BVZ7_9BACL</name>
<evidence type="ECO:0000313" key="1">
    <source>
        <dbReference type="EMBL" id="PTX60260.1"/>
    </source>
</evidence>
<dbReference type="EMBL" id="QBKR01000009">
    <property type="protein sequence ID" value="PTX60260.1"/>
    <property type="molecule type" value="Genomic_DNA"/>
</dbReference>
<protein>
    <submittedName>
        <fullName evidence="1">Uncharacterized protein YfkK (UPF0435 family)</fullName>
    </submittedName>
</protein>
<evidence type="ECO:0000313" key="2">
    <source>
        <dbReference type="Proteomes" id="UP000244240"/>
    </source>
</evidence>
<comment type="caution">
    <text evidence="1">The sequence shown here is derived from an EMBL/GenBank/DDBJ whole genome shotgun (WGS) entry which is preliminary data.</text>
</comment>
<dbReference type="RefSeq" id="WP_170109562.1">
    <property type="nucleotide sequence ID" value="NZ_QBKR01000009.1"/>
</dbReference>
<reference evidence="1 2" key="1">
    <citation type="submission" date="2018-04" db="EMBL/GenBank/DDBJ databases">
        <title>Genomic Encyclopedia of Archaeal and Bacterial Type Strains, Phase II (KMG-II): from individual species to whole genera.</title>
        <authorList>
            <person name="Goeker M."/>
        </authorList>
    </citation>
    <scope>NUCLEOTIDE SEQUENCE [LARGE SCALE GENOMIC DNA]</scope>
    <source>
        <strain evidence="1 2">DSM 45787</strain>
    </source>
</reference>
<dbReference type="Pfam" id="PF06569">
    <property type="entry name" value="DUF1128"/>
    <property type="match status" value="1"/>
</dbReference>
<organism evidence="1 2">
    <name type="scientific">Melghirimyces profundicolus</name>
    <dbReference type="NCBI Taxonomy" id="1242148"/>
    <lineage>
        <taxon>Bacteria</taxon>
        <taxon>Bacillati</taxon>
        <taxon>Bacillota</taxon>
        <taxon>Bacilli</taxon>
        <taxon>Bacillales</taxon>
        <taxon>Thermoactinomycetaceae</taxon>
        <taxon>Melghirimyces</taxon>
    </lineage>
</organism>
<dbReference type="InterPro" id="IPR009507">
    <property type="entry name" value="UPF0435"/>
</dbReference>